<accession>M0IKT8</accession>
<feature type="region of interest" description="Disordered" evidence="1">
    <location>
        <begin position="66"/>
        <end position="89"/>
    </location>
</feature>
<comment type="caution">
    <text evidence="2">The sequence shown here is derived from an EMBL/GenBank/DDBJ whole genome shotgun (WGS) entry which is preliminary data.</text>
</comment>
<reference evidence="2 3" key="1">
    <citation type="journal article" date="2014" name="PLoS Genet.">
        <title>Phylogenetically driven sequencing of extremely halophilic archaea reveals strategies for static and dynamic osmo-response.</title>
        <authorList>
            <person name="Becker E.A."/>
            <person name="Seitzer P.M."/>
            <person name="Tritt A."/>
            <person name="Larsen D."/>
            <person name="Krusor M."/>
            <person name="Yao A.I."/>
            <person name="Wu D."/>
            <person name="Madern D."/>
            <person name="Eisen J.A."/>
            <person name="Darling A.E."/>
            <person name="Facciotti M.T."/>
        </authorList>
    </citation>
    <scope>NUCLEOTIDE SEQUENCE [LARGE SCALE GENOMIC DNA]</scope>
    <source>
        <strain evidence="2 3">ATCC BAA-897</strain>
    </source>
</reference>
<organism evidence="2 3">
    <name type="scientific">Haloferax sulfurifontis ATCC BAA-897</name>
    <dbReference type="NCBI Taxonomy" id="662480"/>
    <lineage>
        <taxon>Archaea</taxon>
        <taxon>Methanobacteriati</taxon>
        <taxon>Methanobacteriota</taxon>
        <taxon>Stenosarchaea group</taxon>
        <taxon>Halobacteria</taxon>
        <taxon>Halobacteriales</taxon>
        <taxon>Haloferacaceae</taxon>
        <taxon>Haloferax</taxon>
    </lineage>
</organism>
<dbReference type="EMBL" id="AOLM01000006">
    <property type="protein sequence ID" value="ELZ96652.1"/>
    <property type="molecule type" value="Genomic_DNA"/>
</dbReference>
<gene>
    <name evidence="2" type="ORF">C441_03899</name>
</gene>
<dbReference type="AlphaFoldDB" id="M0IKT8"/>
<protein>
    <submittedName>
        <fullName evidence="2">Transcription regulator</fullName>
    </submittedName>
</protein>
<evidence type="ECO:0000256" key="1">
    <source>
        <dbReference type="SAM" id="MobiDB-lite"/>
    </source>
</evidence>
<dbReference type="Proteomes" id="UP000011508">
    <property type="component" value="Unassembled WGS sequence"/>
</dbReference>
<proteinExistence type="predicted"/>
<sequence>MNELAEYDLLTEQQEIDEDGHHFKTFETTLKRVVFEIDDGGYNIDIQMRQSLVDQFESFWSEFEQSQPSGTIDLEGNATDRSFDETNHG</sequence>
<name>M0IKT8_9EURY</name>
<keyword evidence="3" id="KW-1185">Reference proteome</keyword>
<evidence type="ECO:0000313" key="3">
    <source>
        <dbReference type="Proteomes" id="UP000011508"/>
    </source>
</evidence>
<evidence type="ECO:0000313" key="2">
    <source>
        <dbReference type="EMBL" id="ELZ96652.1"/>
    </source>
</evidence>